<dbReference type="InterPro" id="IPR029061">
    <property type="entry name" value="THDP-binding"/>
</dbReference>
<dbReference type="PANTHER" id="PTHR11516:SF60">
    <property type="entry name" value="PYRUVATE DEHYDROGENASE E1 COMPONENT SUBUNIT ALPHA"/>
    <property type="match status" value="1"/>
</dbReference>
<sequence length="318" mass="34036">MESEVQLSLLRGMLRVSLWEERLFRLIEEGRTSGFYHAGRGQEATAVGSVSALRSDDYLLYNHRGMGQAIAKGVPLDRLFGDFLGMVEGTTGGLGAGIVHIAWPEVGVLGQSGTLGGGFVLAAGAGLSIRYRQTDQVVMCFFGEGASNRGTWHEAANAVSLWKLPVVWLCENNGYAISVPASAALSTPQVADRASAYGMTGVVVDGMDPIAVREATDEAVARARAGEGPTLIEAMTYRLRGHYEGDPESYRTRDEVDQWRARDPLVTFPELLLSTEVATQATIDSIRAEVAAEVDAAAEVALRGTLPGAERVMQGLYA</sequence>
<dbReference type="EMBL" id="CAFBOZ010000150">
    <property type="protein sequence ID" value="CAB5008514.1"/>
    <property type="molecule type" value="Genomic_DNA"/>
</dbReference>
<dbReference type="CDD" id="cd02000">
    <property type="entry name" value="TPP_E1_PDC_ADC_BCADC"/>
    <property type="match status" value="1"/>
</dbReference>
<name>A0A6J7Q2R0_9ZZZZ</name>
<dbReference type="AlphaFoldDB" id="A0A6J7Q2R0"/>
<reference evidence="5" key="1">
    <citation type="submission" date="2020-05" db="EMBL/GenBank/DDBJ databases">
        <authorList>
            <person name="Chiriac C."/>
            <person name="Salcher M."/>
            <person name="Ghai R."/>
            <person name="Kavagutti S V."/>
        </authorList>
    </citation>
    <scope>NUCLEOTIDE SEQUENCE</scope>
</reference>
<feature type="domain" description="Dehydrogenase E1 component" evidence="4">
    <location>
        <begin position="19"/>
        <end position="301"/>
    </location>
</feature>
<proteinExistence type="predicted"/>
<dbReference type="Pfam" id="PF00676">
    <property type="entry name" value="E1_dh"/>
    <property type="match status" value="1"/>
</dbReference>
<evidence type="ECO:0000256" key="2">
    <source>
        <dbReference type="ARBA" id="ARBA00023002"/>
    </source>
</evidence>
<gene>
    <name evidence="5" type="ORF">UFOPK3992_01103</name>
</gene>
<accession>A0A6J7Q2R0</accession>
<dbReference type="InterPro" id="IPR001017">
    <property type="entry name" value="DH_E1"/>
</dbReference>
<evidence type="ECO:0000259" key="4">
    <source>
        <dbReference type="Pfam" id="PF00676"/>
    </source>
</evidence>
<comment type="cofactor">
    <cofactor evidence="1">
        <name>thiamine diphosphate</name>
        <dbReference type="ChEBI" id="CHEBI:58937"/>
    </cofactor>
</comment>
<keyword evidence="3" id="KW-0786">Thiamine pyrophosphate</keyword>
<evidence type="ECO:0000313" key="5">
    <source>
        <dbReference type="EMBL" id="CAB5008514.1"/>
    </source>
</evidence>
<keyword evidence="2" id="KW-0560">Oxidoreductase</keyword>
<evidence type="ECO:0000256" key="3">
    <source>
        <dbReference type="ARBA" id="ARBA00023052"/>
    </source>
</evidence>
<dbReference type="GO" id="GO:0006086">
    <property type="term" value="P:pyruvate decarboxylation to acetyl-CoA"/>
    <property type="evidence" value="ECO:0007669"/>
    <property type="project" value="TreeGrafter"/>
</dbReference>
<protein>
    <submittedName>
        <fullName evidence="5">Unannotated protein</fullName>
    </submittedName>
</protein>
<evidence type="ECO:0000256" key="1">
    <source>
        <dbReference type="ARBA" id="ARBA00001964"/>
    </source>
</evidence>
<dbReference type="SUPFAM" id="SSF52518">
    <property type="entry name" value="Thiamin diphosphate-binding fold (THDP-binding)"/>
    <property type="match status" value="1"/>
</dbReference>
<dbReference type="InterPro" id="IPR050642">
    <property type="entry name" value="PDH_E1_Alpha_Subunit"/>
</dbReference>
<dbReference type="Gene3D" id="3.40.50.970">
    <property type="match status" value="1"/>
</dbReference>
<dbReference type="PANTHER" id="PTHR11516">
    <property type="entry name" value="PYRUVATE DEHYDROGENASE E1 COMPONENT, ALPHA SUBUNIT BACTERIAL AND ORGANELLAR"/>
    <property type="match status" value="1"/>
</dbReference>
<dbReference type="GO" id="GO:0004739">
    <property type="term" value="F:pyruvate dehydrogenase (acetyl-transferring) activity"/>
    <property type="evidence" value="ECO:0007669"/>
    <property type="project" value="TreeGrafter"/>
</dbReference>
<organism evidence="5">
    <name type="scientific">freshwater metagenome</name>
    <dbReference type="NCBI Taxonomy" id="449393"/>
    <lineage>
        <taxon>unclassified sequences</taxon>
        <taxon>metagenomes</taxon>
        <taxon>ecological metagenomes</taxon>
    </lineage>
</organism>